<keyword evidence="3" id="KW-1185">Reference proteome</keyword>
<feature type="compositionally biased region" description="Polar residues" evidence="1">
    <location>
        <begin position="478"/>
        <end position="490"/>
    </location>
</feature>
<name>A0ABQ9GMM5_9NEOP</name>
<evidence type="ECO:0000313" key="3">
    <source>
        <dbReference type="Proteomes" id="UP001159363"/>
    </source>
</evidence>
<evidence type="ECO:0000256" key="1">
    <source>
        <dbReference type="SAM" id="MobiDB-lite"/>
    </source>
</evidence>
<reference evidence="2 3" key="1">
    <citation type="submission" date="2023-02" db="EMBL/GenBank/DDBJ databases">
        <title>LHISI_Scaffold_Assembly.</title>
        <authorList>
            <person name="Stuart O.P."/>
            <person name="Cleave R."/>
            <person name="Magrath M.J.L."/>
            <person name="Mikheyev A.S."/>
        </authorList>
    </citation>
    <scope>NUCLEOTIDE SEQUENCE [LARGE SCALE GENOMIC DNA]</scope>
    <source>
        <strain evidence="2">Daus_M_001</strain>
        <tissue evidence="2">Leg muscle</tissue>
    </source>
</reference>
<dbReference type="Proteomes" id="UP001159363">
    <property type="component" value="Chromosome 10"/>
</dbReference>
<gene>
    <name evidence="2" type="ORF">PR048_026907</name>
</gene>
<organism evidence="2 3">
    <name type="scientific">Dryococelus australis</name>
    <dbReference type="NCBI Taxonomy" id="614101"/>
    <lineage>
        <taxon>Eukaryota</taxon>
        <taxon>Metazoa</taxon>
        <taxon>Ecdysozoa</taxon>
        <taxon>Arthropoda</taxon>
        <taxon>Hexapoda</taxon>
        <taxon>Insecta</taxon>
        <taxon>Pterygota</taxon>
        <taxon>Neoptera</taxon>
        <taxon>Polyneoptera</taxon>
        <taxon>Phasmatodea</taxon>
        <taxon>Verophasmatodea</taxon>
        <taxon>Anareolatae</taxon>
        <taxon>Phasmatidae</taxon>
        <taxon>Eurycanthinae</taxon>
        <taxon>Dryococelus</taxon>
    </lineage>
</organism>
<feature type="region of interest" description="Disordered" evidence="1">
    <location>
        <begin position="468"/>
        <end position="490"/>
    </location>
</feature>
<evidence type="ECO:0000313" key="2">
    <source>
        <dbReference type="EMBL" id="KAJ8873273.1"/>
    </source>
</evidence>
<sequence>MPSPTQDGCVCPVMMKSTCLLRQQVPESLANRKLARTLAPYQGKPSPIPGGFSPGFSHVTVLADDVAGCRVFSGISRPLPPFQTFRRCSISALLYPHRLSIHNIKNTLTDFSSSCLTLELLCTASGTLVSYETVKRAPRYVYLRKETTTQLGMVRYSKVTTPEVDPALREHRTPVPSPARRGDGALVARAVVTLVASSLLDNQAFDVAFSRVPRPLTSALSRHCMPGEEATPCDAGRRLNVIRCLVHTASSPVPLSHYPAALSPSPPVTHALLISPPNLSLTTPDYRWRDLGQRRELKDVHTRDLGLGSSGCRSQQPLELERAASARYLAAPILYPSHLAKHMWLWPIYGLESDAKTCRHAPGTIAGCEVAPLTSYTLLITGPGMYISANTRKSKTPILTNDCISNGRSMYYFTAIKGPTDGYPCFHQQYVQVISASDGITSGIRAAANNEMMRVMKVTMEQRWIEGVGETGDPRENPPTSGIRWNNSQMQKSGCAVSPLPLARSVLAPGQVRAGRLVTEEMDRSGRPRPSNTINF</sequence>
<proteinExistence type="predicted"/>
<protein>
    <submittedName>
        <fullName evidence="2">Uncharacterized protein</fullName>
    </submittedName>
</protein>
<accession>A0ABQ9GMM5</accession>
<comment type="caution">
    <text evidence="2">The sequence shown here is derived from an EMBL/GenBank/DDBJ whole genome shotgun (WGS) entry which is preliminary data.</text>
</comment>
<dbReference type="EMBL" id="JARBHB010000011">
    <property type="protein sequence ID" value="KAJ8873273.1"/>
    <property type="molecule type" value="Genomic_DNA"/>
</dbReference>